<evidence type="ECO:0000313" key="2">
    <source>
        <dbReference type="RefSeq" id="XP_014677767.1"/>
    </source>
</evidence>
<keyword evidence="1" id="KW-1185">Reference proteome</keyword>
<reference evidence="2" key="1">
    <citation type="submission" date="2025-08" db="UniProtKB">
        <authorList>
            <consortium name="RefSeq"/>
        </authorList>
    </citation>
    <scope>IDENTIFICATION</scope>
</reference>
<sequence length="330" mass="37380">MIQMKRSLDEEEAAETKLPRPSLAFGWQTDYRATHVVEMSNTQSIYPEKVIFHPTSSSWNLTDPVNQFCSEENFKKTVDGNCGMFDMSSEWAPGTELKKLLTEANYKCETAMGPHRSTQPITTTPSTPAMDQLFGLLRNSLADNTSNGPTKIFFKELLDRMLQDLSATGQFYVENPVASSLSISQYILMDEDEYVPGSPESPTSSVQEEVKHFIVPGVIVYDIFDKYFALNMEIKRPGDNTGDALVKCFTQMLCHMHTQNIHFGVVVSAKEWVLIMAIKLGDKIFIRQFQRSMYLVASPGTDNLPVHLDVDAFISLVNWMYRILSWNMHG</sequence>
<name>A0ABM1EZZ6_PRICU</name>
<dbReference type="Proteomes" id="UP000695022">
    <property type="component" value="Unplaced"/>
</dbReference>
<accession>A0ABM1EZZ6</accession>
<gene>
    <name evidence="2" type="primary">LOC106817601</name>
</gene>
<proteinExistence type="predicted"/>
<dbReference type="RefSeq" id="XP_014677767.1">
    <property type="nucleotide sequence ID" value="XM_014822281.1"/>
</dbReference>
<evidence type="ECO:0000313" key="1">
    <source>
        <dbReference type="Proteomes" id="UP000695022"/>
    </source>
</evidence>
<protein>
    <submittedName>
        <fullName evidence="2">Uncharacterized protein LOC106817601</fullName>
    </submittedName>
</protein>
<organism evidence="1 2">
    <name type="scientific">Priapulus caudatus</name>
    <name type="common">Priapulid worm</name>
    <dbReference type="NCBI Taxonomy" id="37621"/>
    <lineage>
        <taxon>Eukaryota</taxon>
        <taxon>Metazoa</taxon>
        <taxon>Ecdysozoa</taxon>
        <taxon>Scalidophora</taxon>
        <taxon>Priapulida</taxon>
        <taxon>Priapulimorpha</taxon>
        <taxon>Priapulimorphida</taxon>
        <taxon>Priapulidae</taxon>
        <taxon>Priapulus</taxon>
    </lineage>
</organism>
<dbReference type="GeneID" id="106817601"/>